<dbReference type="CDD" id="cd00118">
    <property type="entry name" value="LysM"/>
    <property type="match status" value="1"/>
</dbReference>
<proteinExistence type="inferred from homology"/>
<dbReference type="STRING" id="655863.F0XU63"/>
<dbReference type="PANTHER" id="PTHR34997:SF1">
    <property type="entry name" value="PEPTIDOGLYCAN-BINDING LYSIN DOMAIN"/>
    <property type="match status" value="1"/>
</dbReference>
<dbReference type="GO" id="GO:0008061">
    <property type="term" value="F:chitin binding"/>
    <property type="evidence" value="ECO:0007669"/>
    <property type="project" value="UniProtKB-KW"/>
</dbReference>
<keyword evidence="2" id="KW-0843">Virulence</keyword>
<evidence type="ECO:0000256" key="4">
    <source>
        <dbReference type="SAM" id="SignalP"/>
    </source>
</evidence>
<dbReference type="EMBL" id="GL630006">
    <property type="protein sequence ID" value="EFW98917.1"/>
    <property type="molecule type" value="Genomic_DNA"/>
</dbReference>
<feature type="signal peptide" evidence="4">
    <location>
        <begin position="1"/>
        <end position="17"/>
    </location>
</feature>
<evidence type="ECO:0000256" key="3">
    <source>
        <dbReference type="ARBA" id="ARBA00044955"/>
    </source>
</evidence>
<dbReference type="InterPro" id="IPR018392">
    <property type="entry name" value="LysM"/>
</dbReference>
<accession>F0XU63</accession>
<gene>
    <name evidence="6" type="ORF">CMQ_4769</name>
</gene>
<dbReference type="SUPFAM" id="SSF54106">
    <property type="entry name" value="LysM domain"/>
    <property type="match status" value="1"/>
</dbReference>
<comment type="similarity">
    <text evidence="3">Belongs to the secreted LysM effector family.</text>
</comment>
<keyword evidence="4" id="KW-0732">Signal</keyword>
<feature type="chain" id="PRO_5003261089" evidence="4">
    <location>
        <begin position="18"/>
        <end position="209"/>
    </location>
</feature>
<sequence>MLFVALVAIAGATTVVAQSTVACKMTVAKFNDNSTCEDFANQYNLNLSQFEAINPNVTTCPDLPTGDYCIVGTADATYIAPKQSTNTTFISYVSGAAASIANYTLPHAVTSDSTTPTPTSGIYPTFTGMPSDCSAYHLVAADDTCSWVAMKYGISLQQFYAWNPSIDYGCGNLYLGYYVCVDVPGAVHTSTYNAATKPGSQRPTETRSV</sequence>
<name>F0XU63_GROCL</name>
<dbReference type="Proteomes" id="UP000007796">
    <property type="component" value="Unassembled WGS sequence"/>
</dbReference>
<organism evidence="7">
    <name type="scientific">Grosmannia clavigera (strain kw1407 / UAMH 11150)</name>
    <name type="common">Blue stain fungus</name>
    <name type="synonym">Graphiocladiella clavigera</name>
    <dbReference type="NCBI Taxonomy" id="655863"/>
    <lineage>
        <taxon>Eukaryota</taxon>
        <taxon>Fungi</taxon>
        <taxon>Dikarya</taxon>
        <taxon>Ascomycota</taxon>
        <taxon>Pezizomycotina</taxon>
        <taxon>Sordariomycetes</taxon>
        <taxon>Sordariomycetidae</taxon>
        <taxon>Ophiostomatales</taxon>
        <taxon>Ophiostomataceae</taxon>
        <taxon>Leptographium</taxon>
    </lineage>
</organism>
<dbReference type="RefSeq" id="XP_014168400.1">
    <property type="nucleotide sequence ID" value="XM_014312925.1"/>
</dbReference>
<dbReference type="InParanoid" id="F0XU63"/>
<feature type="domain" description="LysM" evidence="5">
    <location>
        <begin position="135"/>
        <end position="181"/>
    </location>
</feature>
<dbReference type="InterPro" id="IPR036779">
    <property type="entry name" value="LysM_dom_sf"/>
</dbReference>
<dbReference type="SMART" id="SM00257">
    <property type="entry name" value="LysM"/>
    <property type="match status" value="1"/>
</dbReference>
<evidence type="ECO:0000313" key="7">
    <source>
        <dbReference type="Proteomes" id="UP000007796"/>
    </source>
</evidence>
<keyword evidence="1" id="KW-0147">Chitin-binding</keyword>
<evidence type="ECO:0000256" key="2">
    <source>
        <dbReference type="ARBA" id="ARBA00023026"/>
    </source>
</evidence>
<evidence type="ECO:0000313" key="6">
    <source>
        <dbReference type="EMBL" id="EFW98917.1"/>
    </source>
</evidence>
<dbReference type="Gene3D" id="3.10.350.10">
    <property type="entry name" value="LysM domain"/>
    <property type="match status" value="2"/>
</dbReference>
<dbReference type="OrthoDB" id="2281372at2759"/>
<dbReference type="PANTHER" id="PTHR34997">
    <property type="entry name" value="AM15"/>
    <property type="match status" value="1"/>
</dbReference>
<dbReference type="InterPro" id="IPR052210">
    <property type="entry name" value="LysM1-like"/>
</dbReference>
<protein>
    <submittedName>
        <fullName evidence="6">Peptidoglycan-binding protein</fullName>
    </submittedName>
</protein>
<dbReference type="PROSITE" id="PS51782">
    <property type="entry name" value="LYSM"/>
    <property type="match status" value="1"/>
</dbReference>
<dbReference type="AlphaFoldDB" id="F0XU63"/>
<evidence type="ECO:0000256" key="1">
    <source>
        <dbReference type="ARBA" id="ARBA00022669"/>
    </source>
</evidence>
<reference evidence="6 7" key="1">
    <citation type="journal article" date="2011" name="Proc. Natl. Acad. Sci. U.S.A.">
        <title>Genome and transcriptome analyses of the mountain pine beetle-fungal symbiont Grosmannia clavigera, a lodgepole pine pathogen.</title>
        <authorList>
            <person name="DiGuistini S."/>
            <person name="Wang Y."/>
            <person name="Liao N.Y."/>
            <person name="Taylor G."/>
            <person name="Tanguay P."/>
            <person name="Feau N."/>
            <person name="Henrissat B."/>
            <person name="Chan S.K."/>
            <person name="Hesse-Orce U."/>
            <person name="Alamouti S.M."/>
            <person name="Tsui C.K.M."/>
            <person name="Docking R.T."/>
            <person name="Levasseur A."/>
            <person name="Haridas S."/>
            <person name="Robertson G."/>
            <person name="Birol I."/>
            <person name="Holt R.A."/>
            <person name="Marra M.A."/>
            <person name="Hamelin R.C."/>
            <person name="Hirst M."/>
            <person name="Jones S.J.M."/>
            <person name="Bohlmann J."/>
            <person name="Breuil C."/>
        </authorList>
    </citation>
    <scope>NUCLEOTIDE SEQUENCE [LARGE SCALE GENOMIC DNA]</scope>
    <source>
        <strain evidence="7">kw1407 / UAMH 11150</strain>
    </source>
</reference>
<dbReference type="HOGENOM" id="CLU_010591_0_1_1"/>
<dbReference type="Pfam" id="PF01476">
    <property type="entry name" value="LysM"/>
    <property type="match status" value="1"/>
</dbReference>
<dbReference type="GeneID" id="25978016"/>
<evidence type="ECO:0000259" key="5">
    <source>
        <dbReference type="PROSITE" id="PS51782"/>
    </source>
</evidence>
<keyword evidence="7" id="KW-1185">Reference proteome</keyword>